<gene>
    <name evidence="2" type="ORF">D0869_07282</name>
</gene>
<sequence length="326" mass="35512">MSQVSTLSRYRGTRNMATAAGLILSALGLTTSLISFGTSNLPEPNASIRNGGRAICSYSDDSSIRVAVGLHGRDDPYNYKGSVDLRLYTTYGNVIGYPEVDKSINAGNRVYESEHYDEFRGEQAPNVEVTGNNDAICINWLTVSWPGNDDWVFSGGLAERCNIAPCPSVAKYYNDDGSGLTYFSPPPDIDNGSNLGKRGSDEYPRPDMDKRQEGSLLGSIGRLLVQNNTRLIQSDLPEHSASRVCDSDSSWGPSFISIGEGTFCDMSSKILYPVCGGEKDTGGVQCFDLVTRALKGLNTLSTFEWLSFERWTGNILDGTVSERVLE</sequence>
<dbReference type="AlphaFoldDB" id="A0A3M6WQA5"/>
<accession>A0A3M6WQA5</accession>
<feature type="compositionally biased region" description="Basic and acidic residues" evidence="1">
    <location>
        <begin position="198"/>
        <end position="211"/>
    </location>
</feature>
<proteinExistence type="predicted"/>
<evidence type="ECO:0000313" key="3">
    <source>
        <dbReference type="Proteomes" id="UP000281245"/>
    </source>
</evidence>
<feature type="region of interest" description="Disordered" evidence="1">
    <location>
        <begin position="184"/>
        <end position="211"/>
    </location>
</feature>
<organism evidence="2 3">
    <name type="scientific">Hortaea werneckii</name>
    <name type="common">Black yeast</name>
    <name type="synonym">Cladosporium werneckii</name>
    <dbReference type="NCBI Taxonomy" id="91943"/>
    <lineage>
        <taxon>Eukaryota</taxon>
        <taxon>Fungi</taxon>
        <taxon>Dikarya</taxon>
        <taxon>Ascomycota</taxon>
        <taxon>Pezizomycotina</taxon>
        <taxon>Dothideomycetes</taxon>
        <taxon>Dothideomycetidae</taxon>
        <taxon>Mycosphaerellales</taxon>
        <taxon>Teratosphaeriaceae</taxon>
        <taxon>Hortaea</taxon>
    </lineage>
</organism>
<dbReference type="EMBL" id="QWIJ01000577">
    <property type="protein sequence ID" value="RMX80803.1"/>
    <property type="molecule type" value="Genomic_DNA"/>
</dbReference>
<comment type="caution">
    <text evidence="2">The sequence shown here is derived from an EMBL/GenBank/DDBJ whole genome shotgun (WGS) entry which is preliminary data.</text>
</comment>
<evidence type="ECO:0000313" key="2">
    <source>
        <dbReference type="EMBL" id="RMX80803.1"/>
    </source>
</evidence>
<reference evidence="2 3" key="1">
    <citation type="journal article" date="2018" name="BMC Genomics">
        <title>Genomic evidence for intraspecific hybridization in a clonal and extremely halotolerant yeast.</title>
        <authorList>
            <person name="Gostincar C."/>
            <person name="Stajich J.E."/>
            <person name="Zupancic J."/>
            <person name="Zalar P."/>
            <person name="Gunde-Cimerman N."/>
        </authorList>
    </citation>
    <scope>NUCLEOTIDE SEQUENCE [LARGE SCALE GENOMIC DNA]</scope>
    <source>
        <strain evidence="2 3">EXF-6656</strain>
    </source>
</reference>
<protein>
    <submittedName>
        <fullName evidence="2">Uncharacterized protein</fullName>
    </submittedName>
</protein>
<name>A0A3M6WQA5_HORWE</name>
<evidence type="ECO:0000256" key="1">
    <source>
        <dbReference type="SAM" id="MobiDB-lite"/>
    </source>
</evidence>
<dbReference type="Proteomes" id="UP000281245">
    <property type="component" value="Unassembled WGS sequence"/>
</dbReference>
<dbReference type="OrthoDB" id="5365129at2759"/>